<evidence type="ECO:0000256" key="1">
    <source>
        <dbReference type="SAM" id="Phobius"/>
    </source>
</evidence>
<keyword evidence="2" id="KW-0732">Signal</keyword>
<feature type="chain" id="PRO_5034047206" evidence="2">
    <location>
        <begin position="19"/>
        <end position="154"/>
    </location>
</feature>
<dbReference type="AlphaFoldDB" id="A0A8D8SFI1"/>
<sequence>MNLFFLLLLLIDGEYTNHQVYFKILFCQFHCLPFMFQLGLHLLHNDNLVNTYGAQRIYLNTLLHDEAFLLSELMLENGVLDNNFTIILNIGILLFTVYKISVMKYLMNLLFIHYWSYFFLLIQSLSCSSVFVYSQVQHQPTLSLLSGISYVSLA</sequence>
<feature type="signal peptide" evidence="2">
    <location>
        <begin position="1"/>
        <end position="18"/>
    </location>
</feature>
<accession>A0A8D8SFI1</accession>
<keyword evidence="1" id="KW-1133">Transmembrane helix</keyword>
<keyword evidence="1" id="KW-0812">Transmembrane</keyword>
<dbReference type="EMBL" id="HBUF01210276">
    <property type="protein sequence ID" value="CAG6665352.1"/>
    <property type="molecule type" value="Transcribed_RNA"/>
</dbReference>
<feature type="transmembrane region" description="Helical" evidence="1">
    <location>
        <begin position="84"/>
        <end position="102"/>
    </location>
</feature>
<proteinExistence type="predicted"/>
<name>A0A8D8SFI1_9HEMI</name>
<reference evidence="3" key="1">
    <citation type="submission" date="2021-05" db="EMBL/GenBank/DDBJ databases">
        <authorList>
            <person name="Alioto T."/>
            <person name="Alioto T."/>
            <person name="Gomez Garrido J."/>
        </authorList>
    </citation>
    <scope>NUCLEOTIDE SEQUENCE</scope>
</reference>
<organism evidence="3">
    <name type="scientific">Cacopsylla melanoneura</name>
    <dbReference type="NCBI Taxonomy" id="428564"/>
    <lineage>
        <taxon>Eukaryota</taxon>
        <taxon>Metazoa</taxon>
        <taxon>Ecdysozoa</taxon>
        <taxon>Arthropoda</taxon>
        <taxon>Hexapoda</taxon>
        <taxon>Insecta</taxon>
        <taxon>Pterygota</taxon>
        <taxon>Neoptera</taxon>
        <taxon>Paraneoptera</taxon>
        <taxon>Hemiptera</taxon>
        <taxon>Sternorrhyncha</taxon>
        <taxon>Psylloidea</taxon>
        <taxon>Psyllidae</taxon>
        <taxon>Psyllinae</taxon>
        <taxon>Cacopsylla</taxon>
    </lineage>
</organism>
<feature type="transmembrane region" description="Helical" evidence="1">
    <location>
        <begin position="114"/>
        <end position="136"/>
    </location>
</feature>
<keyword evidence="1" id="KW-0472">Membrane</keyword>
<evidence type="ECO:0000256" key="2">
    <source>
        <dbReference type="SAM" id="SignalP"/>
    </source>
</evidence>
<protein>
    <submittedName>
        <fullName evidence="3">Uncharacterized protein</fullName>
    </submittedName>
</protein>
<evidence type="ECO:0000313" key="3">
    <source>
        <dbReference type="EMBL" id="CAG6665352.1"/>
    </source>
</evidence>